<gene>
    <name evidence="1" type="ORF">BCF53_12338</name>
</gene>
<dbReference type="EMBL" id="SLZR01000023">
    <property type="protein sequence ID" value="TCS36714.1"/>
    <property type="molecule type" value="Genomic_DNA"/>
</dbReference>
<dbReference type="AlphaFoldDB" id="A0A4R3HVC7"/>
<name>A0A4R3HVC7_9GAMM</name>
<dbReference type="NCBIfam" id="TIGR01643">
    <property type="entry name" value="YD_repeat_2x"/>
    <property type="match status" value="1"/>
</dbReference>
<dbReference type="SUPFAM" id="SSF69304">
    <property type="entry name" value="Tricorn protease N-terminal domain"/>
    <property type="match status" value="1"/>
</dbReference>
<dbReference type="Gene3D" id="2.180.10.10">
    <property type="entry name" value="RHS repeat-associated core"/>
    <property type="match status" value="1"/>
</dbReference>
<proteinExistence type="predicted"/>
<protein>
    <submittedName>
        <fullName evidence="1">YD repeat-containing protein</fullName>
    </submittedName>
</protein>
<dbReference type="InterPro" id="IPR006530">
    <property type="entry name" value="YD"/>
</dbReference>
<reference evidence="1 2" key="1">
    <citation type="submission" date="2019-03" db="EMBL/GenBank/DDBJ databases">
        <title>Genomic Encyclopedia of Archaeal and Bacterial Type Strains, Phase II (KMG-II): from individual species to whole genera.</title>
        <authorList>
            <person name="Goeker M."/>
        </authorList>
    </citation>
    <scope>NUCLEOTIDE SEQUENCE [LARGE SCALE GENOMIC DNA]</scope>
    <source>
        <strain evidence="1 2">DSM 15388</strain>
    </source>
</reference>
<sequence length="167" mass="19306">MIANIDYNDDGKAILSELNDNAERVEVSYSDTEDKASVKFYRDYDVDAYREEEYSYGKYRGVYKLTQKEITVCDDCELSIETWEFNDDELLERHTSPAGIITEYSYDDEDRKISQTNAVGTAEEQTTTYTWNDTHNQIETITTPTEVTSYTFDDDGNRLTTTITPVQ</sequence>
<organism evidence="1 2">
    <name type="scientific">Reinekea marinisedimentorum</name>
    <dbReference type="NCBI Taxonomy" id="230495"/>
    <lineage>
        <taxon>Bacteria</taxon>
        <taxon>Pseudomonadati</taxon>
        <taxon>Pseudomonadota</taxon>
        <taxon>Gammaproteobacteria</taxon>
        <taxon>Oceanospirillales</taxon>
        <taxon>Saccharospirillaceae</taxon>
        <taxon>Reinekea</taxon>
    </lineage>
</organism>
<evidence type="ECO:0000313" key="1">
    <source>
        <dbReference type="EMBL" id="TCS36714.1"/>
    </source>
</evidence>
<dbReference type="RefSeq" id="WP_243645858.1">
    <property type="nucleotide sequence ID" value="NZ_SLZR01000023.1"/>
</dbReference>
<evidence type="ECO:0000313" key="2">
    <source>
        <dbReference type="Proteomes" id="UP000295793"/>
    </source>
</evidence>
<accession>A0A4R3HVC7</accession>
<dbReference type="Proteomes" id="UP000295793">
    <property type="component" value="Unassembled WGS sequence"/>
</dbReference>
<keyword evidence="2" id="KW-1185">Reference proteome</keyword>
<comment type="caution">
    <text evidence="1">The sequence shown here is derived from an EMBL/GenBank/DDBJ whole genome shotgun (WGS) entry which is preliminary data.</text>
</comment>